<evidence type="ECO:0000259" key="3">
    <source>
        <dbReference type="PROSITE" id="PS51272"/>
    </source>
</evidence>
<name>A0A3D9JS51_9BACL</name>
<feature type="compositionally biased region" description="Low complexity" evidence="1">
    <location>
        <begin position="734"/>
        <end position="757"/>
    </location>
</feature>
<dbReference type="Pfam" id="PF00395">
    <property type="entry name" value="SLH"/>
    <property type="match status" value="3"/>
</dbReference>
<proteinExistence type="predicted"/>
<dbReference type="InterPro" id="IPR051465">
    <property type="entry name" value="Cell_Envelope_Struct_Comp"/>
</dbReference>
<dbReference type="InterPro" id="IPR001119">
    <property type="entry name" value="SLH_dom"/>
</dbReference>
<feature type="domain" description="SLH" evidence="3">
    <location>
        <begin position="984"/>
        <end position="1047"/>
    </location>
</feature>
<gene>
    <name evidence="4" type="ORF">DFP98_11087</name>
</gene>
<dbReference type="InterPro" id="IPR056284">
    <property type="entry name" value="AIR9-like_A9"/>
</dbReference>
<feature type="signal peptide" evidence="2">
    <location>
        <begin position="1"/>
        <end position="21"/>
    </location>
</feature>
<keyword evidence="2" id="KW-0732">Signal</keyword>
<dbReference type="Gene3D" id="2.60.40.2700">
    <property type="match status" value="1"/>
</dbReference>
<comment type="caution">
    <text evidence="4">The sequence shown here is derived from an EMBL/GenBank/DDBJ whole genome shotgun (WGS) entry which is preliminary data.</text>
</comment>
<feature type="domain" description="SLH" evidence="3">
    <location>
        <begin position="1115"/>
        <end position="1174"/>
    </location>
</feature>
<dbReference type="Pfam" id="PF23197">
    <property type="entry name" value="IG_AIR9"/>
    <property type="match status" value="1"/>
</dbReference>
<dbReference type="PROSITE" id="PS51272">
    <property type="entry name" value="SLH"/>
    <property type="match status" value="3"/>
</dbReference>
<keyword evidence="5" id="KW-1185">Reference proteome</keyword>
<reference evidence="4 5" key="1">
    <citation type="submission" date="2018-07" db="EMBL/GenBank/DDBJ databases">
        <title>Genomic Encyclopedia of Type Strains, Phase III (KMG-III): the genomes of soil and plant-associated and newly described type strains.</title>
        <authorList>
            <person name="Whitman W."/>
        </authorList>
    </citation>
    <scope>NUCLEOTIDE SEQUENCE [LARGE SCALE GENOMIC DNA]</scope>
    <source>
        <strain evidence="4 5">CECT 7287</strain>
    </source>
</reference>
<sequence length="1174" mass="124159">MALRRMTAALLVFLLFTTSLAVNHVNAASPTTTGLSLPLVKTYIAGEVIEFTVVFNENVSVTGGTPSLKLDVDGTMRDAFYKSVPYSSTHLSFSYKVQPGDNDADGIQVLGPIQLNGASITNASGEAADLGSGFGPSGASVLNTNTKIDTVIPSILSVSYPLDKTYAANEPLSFLVTFSENINVVSNYGKPYLSLNIGGTEVRAEAVNSTNGLIQLEFVYNVEAGLEDLDGITIDNEIKMYGGVIEDAAHNLINPVFPNGTATELTGVKVSAGGSFPVTEIIPADGYYNEGKILDFVFQYNQNVTVTDEPYLPLFFGTTQAPIEKQAKVADVSGNKVTFRYTVQNGDEALNGIRVDNAIQLNGGSINDASASTPMPLAVYKLALSDVRVDAVLPKVQHFFYPPNYPTKPNYVTGESFDFGIRFTEPVKVSGIPSLSLLSGAHSVAQAVYVSDVPDLEPTDLIFRYTVQDTDRDVNIDALGLIDSTNGSIVDAGGNASQASIDTKPFVQISLNASAPTITSVEVPEAKVYNVGEELLFKVHFSEVMRARINPAILPLTIGSNAVEAIYSGGTRTSILTFKYVVKASDLGTDVITIGSSLLANGGTLIGKDGDGIQADLTLNNVENTSGIVFGEVAPKASHVSITGTAQVGSPLTGSYTYSDANSDAEGTSLFKWYRSDDAMGANKTAISGATSTSYTLRSADLGKYISFEVTPIANTGTTTGLAAESLLTSAVTASSPSGSPSPSGGGNASNENPSSATTSVDVLVNGKVERMGTAMTSKVNGRTVITVTVDQKKLEDKLAAEGPGATVIIPVMAESDVVVGELNGQMIRNMESKQAVLEIRTNQAAYTLPVQQINIGSISDQIGNSVPLKDIKVRIEIAESTANTIKAVENAANKGSFTLIAPPIEFTIKATYEGKTVVVSKFSAYVERTFAIPDGVDPKKITTGVVVEADGTVRHVPTKIVMIDGKYYAKVNSLTNSAYSIIWHPIEFSDVVNHWAKDAVNDLGSRMVIDGKGDGSFGPESDITRAEFVAILVRGLGLKPENEASPFKDVKASDWYNGAISTAYSYQLINGLKDGSFHPNAKITREEAMVITAKAMTITGLKAKLSAQSIDKILSPFADSKKASSWALSGIADIIQSGIVTGKSGTKLAPKDYITRAEVASIVKRLLQKSDLI</sequence>
<dbReference type="RefSeq" id="WP_246016535.1">
    <property type="nucleotide sequence ID" value="NZ_QRDZ01000010.1"/>
</dbReference>
<feature type="chain" id="PRO_5039225102" evidence="2">
    <location>
        <begin position="22"/>
        <end position="1174"/>
    </location>
</feature>
<dbReference type="EMBL" id="QRDZ01000010">
    <property type="protein sequence ID" value="RED76868.1"/>
    <property type="molecule type" value="Genomic_DNA"/>
</dbReference>
<protein>
    <submittedName>
        <fullName evidence="4">S-layer family protein</fullName>
    </submittedName>
</protein>
<organism evidence="4 5">
    <name type="scientific">Cohnella phaseoli</name>
    <dbReference type="NCBI Taxonomy" id="456490"/>
    <lineage>
        <taxon>Bacteria</taxon>
        <taxon>Bacillati</taxon>
        <taxon>Bacillota</taxon>
        <taxon>Bacilli</taxon>
        <taxon>Bacillales</taxon>
        <taxon>Paenibacillaceae</taxon>
        <taxon>Cohnella</taxon>
    </lineage>
</organism>
<dbReference type="PANTHER" id="PTHR43308">
    <property type="entry name" value="OUTER MEMBRANE PROTEIN ALPHA-RELATED"/>
    <property type="match status" value="1"/>
</dbReference>
<accession>A0A3D9JS51</accession>
<feature type="region of interest" description="Disordered" evidence="1">
    <location>
        <begin position="733"/>
        <end position="758"/>
    </location>
</feature>
<dbReference type="Proteomes" id="UP000256977">
    <property type="component" value="Unassembled WGS sequence"/>
</dbReference>
<evidence type="ECO:0000256" key="1">
    <source>
        <dbReference type="SAM" id="MobiDB-lite"/>
    </source>
</evidence>
<dbReference type="AlphaFoldDB" id="A0A3D9JS51"/>
<evidence type="ECO:0000313" key="4">
    <source>
        <dbReference type="EMBL" id="RED76868.1"/>
    </source>
</evidence>
<evidence type="ECO:0000313" key="5">
    <source>
        <dbReference type="Proteomes" id="UP000256977"/>
    </source>
</evidence>
<evidence type="ECO:0000256" key="2">
    <source>
        <dbReference type="SAM" id="SignalP"/>
    </source>
</evidence>
<feature type="domain" description="SLH" evidence="3">
    <location>
        <begin position="1048"/>
        <end position="1107"/>
    </location>
</feature>